<evidence type="ECO:0000256" key="1">
    <source>
        <dbReference type="SAM" id="SignalP"/>
    </source>
</evidence>
<gene>
    <name evidence="2" type="ORF">SAMN05892877_12150</name>
</gene>
<feature type="chain" id="PRO_5012312441" evidence="1">
    <location>
        <begin position="21"/>
        <end position="80"/>
    </location>
</feature>
<sequence>MKTFVVSIAVMAFSAFSAFAATTTFDRARFGDPIIASNESMIDLTVTGSVDEPICKFGVKTVRRCVDPSAKPIEEGVRKD</sequence>
<protein>
    <submittedName>
        <fullName evidence="2">Uncharacterized protein</fullName>
    </submittedName>
</protein>
<keyword evidence="3" id="KW-1185">Reference proteome</keyword>
<dbReference type="AlphaFoldDB" id="A0A285UWD5"/>
<feature type="signal peptide" evidence="1">
    <location>
        <begin position="1"/>
        <end position="20"/>
    </location>
</feature>
<evidence type="ECO:0000313" key="2">
    <source>
        <dbReference type="EMBL" id="SOC46204.1"/>
    </source>
</evidence>
<proteinExistence type="predicted"/>
<accession>A0A285UWD5</accession>
<reference evidence="2 3" key="1">
    <citation type="submission" date="2017-08" db="EMBL/GenBank/DDBJ databases">
        <authorList>
            <person name="de Groot N.N."/>
        </authorList>
    </citation>
    <scope>NUCLEOTIDE SEQUENCE [LARGE SCALE GENOMIC DNA]</scope>
    <source>
        <strain evidence="2 3">JC85</strain>
    </source>
</reference>
<keyword evidence="1" id="KW-0732">Signal</keyword>
<evidence type="ECO:0000313" key="3">
    <source>
        <dbReference type="Proteomes" id="UP000219167"/>
    </source>
</evidence>
<dbReference type="EMBL" id="OBQD01000021">
    <property type="protein sequence ID" value="SOC46204.1"/>
    <property type="molecule type" value="Genomic_DNA"/>
</dbReference>
<dbReference type="Proteomes" id="UP000219167">
    <property type="component" value="Unassembled WGS sequence"/>
</dbReference>
<name>A0A285UWD5_9HYPH</name>
<organism evidence="2 3">
    <name type="scientific">Rhizobium subbaraonis</name>
    <dbReference type="NCBI Taxonomy" id="908946"/>
    <lineage>
        <taxon>Bacteria</taxon>
        <taxon>Pseudomonadati</taxon>
        <taxon>Pseudomonadota</taxon>
        <taxon>Alphaproteobacteria</taxon>
        <taxon>Hyphomicrobiales</taxon>
        <taxon>Rhizobiaceae</taxon>
        <taxon>Rhizobium/Agrobacterium group</taxon>
        <taxon>Rhizobium</taxon>
    </lineage>
</organism>